<accession>A0A1I2FFF9</accession>
<dbReference type="InterPro" id="IPR036928">
    <property type="entry name" value="AS_sf"/>
</dbReference>
<protein>
    <submittedName>
        <fullName evidence="2">Amidase</fullName>
    </submittedName>
</protein>
<evidence type="ECO:0000313" key="2">
    <source>
        <dbReference type="EMBL" id="SFF03733.1"/>
    </source>
</evidence>
<evidence type="ECO:0000313" key="3">
    <source>
        <dbReference type="Proteomes" id="UP000199119"/>
    </source>
</evidence>
<keyword evidence="3" id="KW-1185">Reference proteome</keyword>
<evidence type="ECO:0000259" key="1">
    <source>
        <dbReference type="Pfam" id="PF01425"/>
    </source>
</evidence>
<dbReference type="PIRSF" id="PIRSF001221">
    <property type="entry name" value="Amidase_fungi"/>
    <property type="match status" value="1"/>
</dbReference>
<gene>
    <name evidence="2" type="ORF">SAMN04489711_110127</name>
</gene>
<dbReference type="InterPro" id="IPR023631">
    <property type="entry name" value="Amidase_dom"/>
</dbReference>
<dbReference type="EMBL" id="FONX01000010">
    <property type="protein sequence ID" value="SFF03733.1"/>
    <property type="molecule type" value="Genomic_DNA"/>
</dbReference>
<dbReference type="PANTHER" id="PTHR43372:SF4">
    <property type="entry name" value="FATTY-ACID AMIDE HYDROLASE 2"/>
    <property type="match status" value="1"/>
</dbReference>
<proteinExistence type="predicted"/>
<dbReference type="InterPro" id="IPR052739">
    <property type="entry name" value="FAAH2"/>
</dbReference>
<dbReference type="PANTHER" id="PTHR43372">
    <property type="entry name" value="FATTY-ACID AMIDE HYDROLASE"/>
    <property type="match status" value="1"/>
</dbReference>
<sequence length="505" mass="53327">MNSSETSTAEPSHLSVGDDALLSGSAHAMLEALEQRRISAEELLQLHWARTDRLNPVLNIVVDQNRDGALATARGIDEARARGASLGALAGLPMTIKDSFEVTGMVATCGLASLAGHRPTSDALTVGRLRRAGAVIYGKTNVPQACGDHQSYNQVYGVTRNPWNPARTPGGSSGGSAAALAAGLTPLELGSDIGGSIRCPAHFCGVYGHKTTHGLLPAAGHIPPSPHGTQGSELSVIGPLARDPADLSLALDVLLGLHDQGGADPLPPARHDRLEDFRVALWLDAYPLDDHYRAAILDYVDDLRRVGVRVDTTARPVIDPAGSHDTYLETLFGVIGSRMTAEALASFERQVRAAGPVPYADELSRYIRGNGHLAPAVQAARARLAQAWRAFFRDFDVLICPVTPTVAFPHDHLGGEGPAAQLQRRLDVSGASLPYLDNLSWPGLVTVANLPATAMPTGHLVQGLPAGVQVVGPLAEDRTPLRFATLAAQRLNPFAAPSFNHLSNV</sequence>
<dbReference type="RefSeq" id="WP_217648951.1">
    <property type="nucleotide sequence ID" value="NZ_FONX01000010.1"/>
</dbReference>
<name>A0A1I2FFF9_9BURK</name>
<dbReference type="Pfam" id="PF01425">
    <property type="entry name" value="Amidase"/>
    <property type="match status" value="1"/>
</dbReference>
<dbReference type="NCBIfam" id="NF004816">
    <property type="entry name" value="PRK06170.1"/>
    <property type="match status" value="1"/>
</dbReference>
<dbReference type="AlphaFoldDB" id="A0A1I2FFF9"/>
<dbReference type="GO" id="GO:0012505">
    <property type="term" value="C:endomembrane system"/>
    <property type="evidence" value="ECO:0007669"/>
    <property type="project" value="TreeGrafter"/>
</dbReference>
<reference evidence="3" key="1">
    <citation type="submission" date="2016-10" db="EMBL/GenBank/DDBJ databases">
        <authorList>
            <person name="Varghese N."/>
            <person name="Submissions S."/>
        </authorList>
    </citation>
    <scope>NUCLEOTIDE SEQUENCE [LARGE SCALE GENOMIC DNA]</scope>
    <source>
        <strain evidence="3">DSM 27981</strain>
    </source>
</reference>
<dbReference type="Proteomes" id="UP000199119">
    <property type="component" value="Unassembled WGS sequence"/>
</dbReference>
<dbReference type="STRING" id="1177982.SAMN04489711_110127"/>
<feature type="domain" description="Amidase" evidence="1">
    <location>
        <begin position="42"/>
        <end position="479"/>
    </location>
</feature>
<dbReference type="Gene3D" id="3.90.1300.10">
    <property type="entry name" value="Amidase signature (AS) domain"/>
    <property type="match status" value="1"/>
</dbReference>
<dbReference type="SUPFAM" id="SSF75304">
    <property type="entry name" value="Amidase signature (AS) enzymes"/>
    <property type="match status" value="1"/>
</dbReference>
<organism evidence="2 3">
    <name type="scientific">Paracidovorax wautersii</name>
    <dbReference type="NCBI Taxonomy" id="1177982"/>
    <lineage>
        <taxon>Bacteria</taxon>
        <taxon>Pseudomonadati</taxon>
        <taxon>Pseudomonadota</taxon>
        <taxon>Betaproteobacteria</taxon>
        <taxon>Burkholderiales</taxon>
        <taxon>Comamonadaceae</taxon>
        <taxon>Paracidovorax</taxon>
    </lineage>
</organism>